<dbReference type="InterPro" id="IPR000254">
    <property type="entry name" value="CBD"/>
</dbReference>
<dbReference type="Proteomes" id="UP001140091">
    <property type="component" value="Unassembled WGS sequence"/>
</dbReference>
<evidence type="ECO:0000259" key="4">
    <source>
        <dbReference type="PROSITE" id="PS51164"/>
    </source>
</evidence>
<dbReference type="GO" id="GO:0030248">
    <property type="term" value="F:cellulose binding"/>
    <property type="evidence" value="ECO:0007669"/>
    <property type="project" value="InterPro"/>
</dbReference>
<reference evidence="5" key="1">
    <citation type="submission" date="2022-06" db="EMBL/GenBank/DDBJ databases">
        <title>Genome Sequence of Candolleomyces eurysporus.</title>
        <authorList>
            <person name="Buettner E."/>
        </authorList>
    </citation>
    <scope>NUCLEOTIDE SEQUENCE</scope>
    <source>
        <strain evidence="5">VTCC 930004</strain>
    </source>
</reference>
<accession>A0A9W8IUC8</accession>
<protein>
    <recommendedName>
        <fullName evidence="4">CBM1 domain-containing protein</fullName>
    </recommendedName>
</protein>
<dbReference type="GO" id="GO:0005576">
    <property type="term" value="C:extracellular region"/>
    <property type="evidence" value="ECO:0007669"/>
    <property type="project" value="InterPro"/>
</dbReference>
<evidence type="ECO:0000313" key="6">
    <source>
        <dbReference type="Proteomes" id="UP001140091"/>
    </source>
</evidence>
<dbReference type="InterPro" id="IPR018535">
    <property type="entry name" value="DUF1996"/>
</dbReference>
<feature type="region of interest" description="Disordered" evidence="2">
    <location>
        <begin position="373"/>
        <end position="400"/>
    </location>
</feature>
<dbReference type="GO" id="GO:0005975">
    <property type="term" value="P:carbohydrate metabolic process"/>
    <property type="evidence" value="ECO:0007669"/>
    <property type="project" value="InterPro"/>
</dbReference>
<feature type="signal peptide" evidence="3">
    <location>
        <begin position="1"/>
        <end position="19"/>
    </location>
</feature>
<dbReference type="PANTHER" id="PTHR43662">
    <property type="match status" value="1"/>
</dbReference>
<dbReference type="Pfam" id="PF09362">
    <property type="entry name" value="DUF1996"/>
    <property type="match status" value="2"/>
</dbReference>
<feature type="domain" description="CBM1" evidence="4">
    <location>
        <begin position="838"/>
        <end position="874"/>
    </location>
</feature>
<evidence type="ECO:0000256" key="1">
    <source>
        <dbReference type="ARBA" id="ARBA00022729"/>
    </source>
</evidence>
<keyword evidence="1 3" id="KW-0732">Signal</keyword>
<dbReference type="OrthoDB" id="3075941at2759"/>
<proteinExistence type="predicted"/>
<gene>
    <name evidence="5" type="ORF">H1R20_g15103</name>
</gene>
<evidence type="ECO:0000256" key="2">
    <source>
        <dbReference type="SAM" id="MobiDB-lite"/>
    </source>
</evidence>
<dbReference type="EMBL" id="JANBPK010001525">
    <property type="protein sequence ID" value="KAJ2921994.1"/>
    <property type="molecule type" value="Genomic_DNA"/>
</dbReference>
<dbReference type="SUPFAM" id="SSF57180">
    <property type="entry name" value="Cellulose-binding domain"/>
    <property type="match status" value="1"/>
</dbReference>
<keyword evidence="6" id="KW-1185">Reference proteome</keyword>
<comment type="caution">
    <text evidence="5">The sequence shown here is derived from an EMBL/GenBank/DDBJ whole genome shotgun (WGS) entry which is preliminary data.</text>
</comment>
<organism evidence="5 6">
    <name type="scientific">Candolleomyces eurysporus</name>
    <dbReference type="NCBI Taxonomy" id="2828524"/>
    <lineage>
        <taxon>Eukaryota</taxon>
        <taxon>Fungi</taxon>
        <taxon>Dikarya</taxon>
        <taxon>Basidiomycota</taxon>
        <taxon>Agaricomycotina</taxon>
        <taxon>Agaricomycetes</taxon>
        <taxon>Agaricomycetidae</taxon>
        <taxon>Agaricales</taxon>
        <taxon>Agaricineae</taxon>
        <taxon>Psathyrellaceae</taxon>
        <taxon>Candolleomyces</taxon>
    </lineage>
</organism>
<dbReference type="InterPro" id="IPR035971">
    <property type="entry name" value="CBD_sf"/>
</dbReference>
<sequence length="875" mass="94719">MYWHASLLSAALLVPYAHALLRFPCAQLVTQRLDPLVTPGVISPHVHQIIGGNAFNLSMRPELDIKSTATCTTCRFKEDKSNYWTAVLYFKHRNGSFSRVPQMANQFVGSPSGGMTVYYIQPPNNSKVTAFAKGFRMIIGDPMLRSRTITSGQPEGNALTFRCFSENFGGNTAAPGGGQDTVTLPKNACRGGIRTNIYFPSCWDGKTLDPPDHHSHVAFATGNIQPGGLFFFQGTCPSSHPVRIPLILYETVWDTRPFLNEWPTDGSQPLVYSMGDPTGYGQHGDYLFGWEDDSLQRAMDTCTDQGGQPESCRVLTTQSDSQINACRLRPVLDEVVEGQALKELPGCNPIQNGPGTATMVNGAACGGLTATNSNPGPTSTAVTSTPTQTQTTVITPTPTAPHGTVDSEVWTVWREWVDWRNTTSTLLLGTAFKMQWRSSLLAFSFLAATQVHALLRFPCSQLVTQRLDPLVTPGIISPHVHQIIGGVCRLYFLYSHIWMLTTSLRTSVRVECEDKSNYWTAVLYFKHQNGSYMRVPQMANQFTGSPSGGMTVYYIQPPNNQKVTAFPKGFRMIVGDPMLRRGGTIQSGTAAANALTFRCFSENFGGNTAAPGGGSDTTQLPTRACRGGIRSNIYFPACWDGKSLDTADHHSHVAFAQGNVQPGGLFFFGGTCPSTHPVRIPLILYEIVWDTRPFLNSWPTDGSQPLVFSMGDPTGFGQHGDYLFGWDGDSLQRAMDTCTDMGGVPEQCRALTVLSDAEINRCTQKPVLDEVVEGSYIRTLPGCNPIQEGPNPATMVNSCSGTAAPTATAPVPTTTVVVPPHPTTTTVVNPAPTAPQGPAIPKYGQCGGNGWTGSTTCVAGTTCVKLNDWYVATVI</sequence>
<evidence type="ECO:0000256" key="3">
    <source>
        <dbReference type="SAM" id="SignalP"/>
    </source>
</evidence>
<feature type="chain" id="PRO_5040970224" description="CBM1 domain-containing protein" evidence="3">
    <location>
        <begin position="20"/>
        <end position="875"/>
    </location>
</feature>
<dbReference type="SMART" id="SM00236">
    <property type="entry name" value="fCBD"/>
    <property type="match status" value="1"/>
</dbReference>
<dbReference type="PROSITE" id="PS51164">
    <property type="entry name" value="CBM1_2"/>
    <property type="match status" value="1"/>
</dbReference>
<dbReference type="AlphaFoldDB" id="A0A9W8IUC8"/>
<feature type="compositionally biased region" description="Low complexity" evidence="2">
    <location>
        <begin position="377"/>
        <end position="400"/>
    </location>
</feature>
<feature type="non-terminal residue" evidence="5">
    <location>
        <position position="875"/>
    </location>
</feature>
<name>A0A9W8IUC8_9AGAR</name>
<evidence type="ECO:0000313" key="5">
    <source>
        <dbReference type="EMBL" id="KAJ2921994.1"/>
    </source>
</evidence>
<dbReference type="PANTHER" id="PTHR43662:SF3">
    <property type="entry name" value="DOMAIN PROTEIN, PUTATIVE (AFU_ORTHOLOGUE AFUA_6G11970)-RELATED"/>
    <property type="match status" value="1"/>
</dbReference>
<dbReference type="Pfam" id="PF00734">
    <property type="entry name" value="CBM_1"/>
    <property type="match status" value="1"/>
</dbReference>